<dbReference type="Proteomes" id="UP000307440">
    <property type="component" value="Unassembled WGS sequence"/>
</dbReference>
<accession>A0A5C3KM91</accession>
<evidence type="ECO:0000313" key="2">
    <source>
        <dbReference type="Proteomes" id="UP000307440"/>
    </source>
</evidence>
<protein>
    <submittedName>
        <fullName evidence="1">Uncharacterized protein</fullName>
    </submittedName>
</protein>
<gene>
    <name evidence="1" type="ORF">FA15DRAFT_645940</name>
</gene>
<evidence type="ECO:0000313" key="1">
    <source>
        <dbReference type="EMBL" id="TFK21167.1"/>
    </source>
</evidence>
<proteinExistence type="predicted"/>
<keyword evidence="2" id="KW-1185">Reference proteome</keyword>
<dbReference type="Pfam" id="PF20174">
    <property type="entry name" value="DUF6540"/>
    <property type="match status" value="1"/>
</dbReference>
<organism evidence="1 2">
    <name type="scientific">Coprinopsis marcescibilis</name>
    <name type="common">Agaric fungus</name>
    <name type="synonym">Psathyrella marcescibilis</name>
    <dbReference type="NCBI Taxonomy" id="230819"/>
    <lineage>
        <taxon>Eukaryota</taxon>
        <taxon>Fungi</taxon>
        <taxon>Dikarya</taxon>
        <taxon>Basidiomycota</taxon>
        <taxon>Agaricomycotina</taxon>
        <taxon>Agaricomycetes</taxon>
        <taxon>Agaricomycetidae</taxon>
        <taxon>Agaricales</taxon>
        <taxon>Agaricineae</taxon>
        <taxon>Psathyrellaceae</taxon>
        <taxon>Coprinopsis</taxon>
    </lineage>
</organism>
<dbReference type="InterPro" id="IPR046670">
    <property type="entry name" value="DUF6540"/>
</dbReference>
<reference evidence="1 2" key="1">
    <citation type="journal article" date="2019" name="Nat. Ecol. Evol.">
        <title>Megaphylogeny resolves global patterns of mushroom evolution.</title>
        <authorList>
            <person name="Varga T."/>
            <person name="Krizsan K."/>
            <person name="Foldi C."/>
            <person name="Dima B."/>
            <person name="Sanchez-Garcia M."/>
            <person name="Sanchez-Ramirez S."/>
            <person name="Szollosi G.J."/>
            <person name="Szarkandi J.G."/>
            <person name="Papp V."/>
            <person name="Albert L."/>
            <person name="Andreopoulos W."/>
            <person name="Angelini C."/>
            <person name="Antonin V."/>
            <person name="Barry K.W."/>
            <person name="Bougher N.L."/>
            <person name="Buchanan P."/>
            <person name="Buyck B."/>
            <person name="Bense V."/>
            <person name="Catcheside P."/>
            <person name="Chovatia M."/>
            <person name="Cooper J."/>
            <person name="Damon W."/>
            <person name="Desjardin D."/>
            <person name="Finy P."/>
            <person name="Geml J."/>
            <person name="Haridas S."/>
            <person name="Hughes K."/>
            <person name="Justo A."/>
            <person name="Karasinski D."/>
            <person name="Kautmanova I."/>
            <person name="Kiss B."/>
            <person name="Kocsube S."/>
            <person name="Kotiranta H."/>
            <person name="LaButti K.M."/>
            <person name="Lechner B.E."/>
            <person name="Liimatainen K."/>
            <person name="Lipzen A."/>
            <person name="Lukacs Z."/>
            <person name="Mihaltcheva S."/>
            <person name="Morgado L.N."/>
            <person name="Niskanen T."/>
            <person name="Noordeloos M.E."/>
            <person name="Ohm R.A."/>
            <person name="Ortiz-Santana B."/>
            <person name="Ovrebo C."/>
            <person name="Racz N."/>
            <person name="Riley R."/>
            <person name="Savchenko A."/>
            <person name="Shiryaev A."/>
            <person name="Soop K."/>
            <person name="Spirin V."/>
            <person name="Szebenyi C."/>
            <person name="Tomsovsky M."/>
            <person name="Tulloss R.E."/>
            <person name="Uehling J."/>
            <person name="Grigoriev I.V."/>
            <person name="Vagvolgyi C."/>
            <person name="Papp T."/>
            <person name="Martin F.M."/>
            <person name="Miettinen O."/>
            <person name="Hibbett D.S."/>
            <person name="Nagy L.G."/>
        </authorList>
    </citation>
    <scope>NUCLEOTIDE SEQUENCE [LARGE SCALE GENOMIC DNA]</scope>
    <source>
        <strain evidence="1 2">CBS 121175</strain>
    </source>
</reference>
<dbReference type="OrthoDB" id="3016366at2759"/>
<dbReference type="EMBL" id="ML210276">
    <property type="protein sequence ID" value="TFK21167.1"/>
    <property type="molecule type" value="Genomic_DNA"/>
</dbReference>
<dbReference type="AlphaFoldDB" id="A0A5C3KM91"/>
<name>A0A5C3KM91_COPMA</name>
<sequence length="164" mass="18459">MTSNLVHNGIYAAMIGDLRPGRFHWMMYIAEGASGGWVLHAIDQPVVGVFHFVKERWTDLNRRGVMAYVKIGQIMDGLDVDSVCEYVKDIQCSVVPPGQRDRGERAFSCRVWFKEAIRILNEAEMFVQCADVNALEGEIITFAVKAQYGGRIEYAVASNARSWP</sequence>